<feature type="transmembrane region" description="Helical" evidence="1">
    <location>
        <begin position="41"/>
        <end position="59"/>
    </location>
</feature>
<sequence>MKTKRIINLIKFIAISGNVIFIFSILYDRLTELFAVTFDQFLGYMILAALLIINTFLVVKGADHANMNRSN</sequence>
<name>A0A5B8UWK3_9SPHI</name>
<evidence type="ECO:0000256" key="1">
    <source>
        <dbReference type="SAM" id="Phobius"/>
    </source>
</evidence>
<feature type="transmembrane region" description="Helical" evidence="1">
    <location>
        <begin position="12"/>
        <end position="29"/>
    </location>
</feature>
<organism evidence="2 3">
    <name type="scientific">Mucilaginibacter ginsenosidivorans</name>
    <dbReference type="NCBI Taxonomy" id="398053"/>
    <lineage>
        <taxon>Bacteria</taxon>
        <taxon>Pseudomonadati</taxon>
        <taxon>Bacteroidota</taxon>
        <taxon>Sphingobacteriia</taxon>
        <taxon>Sphingobacteriales</taxon>
        <taxon>Sphingobacteriaceae</taxon>
        <taxon>Mucilaginibacter</taxon>
    </lineage>
</organism>
<dbReference type="Proteomes" id="UP000321479">
    <property type="component" value="Chromosome"/>
</dbReference>
<proteinExistence type="predicted"/>
<keyword evidence="1" id="KW-1133">Transmembrane helix</keyword>
<evidence type="ECO:0000313" key="3">
    <source>
        <dbReference type="Proteomes" id="UP000321479"/>
    </source>
</evidence>
<keyword evidence="1" id="KW-0472">Membrane</keyword>
<reference evidence="2 3" key="1">
    <citation type="journal article" date="2017" name="Curr. Microbiol.">
        <title>Mucilaginibacter ginsenosidivorans sp. nov., Isolated from Soil of Ginseng Field.</title>
        <authorList>
            <person name="Kim M.M."/>
            <person name="Siddiqi M.Z."/>
            <person name="Im W.T."/>
        </authorList>
    </citation>
    <scope>NUCLEOTIDE SEQUENCE [LARGE SCALE GENOMIC DNA]</scope>
    <source>
        <strain evidence="2 3">Gsoil 3017</strain>
    </source>
</reference>
<keyword evidence="1" id="KW-0812">Transmembrane</keyword>
<evidence type="ECO:0000313" key="2">
    <source>
        <dbReference type="EMBL" id="QEC62691.1"/>
    </source>
</evidence>
<dbReference type="RefSeq" id="WP_147031268.1">
    <property type="nucleotide sequence ID" value="NZ_CP042436.1"/>
</dbReference>
<dbReference type="AlphaFoldDB" id="A0A5B8UWK3"/>
<gene>
    <name evidence="2" type="ORF">FRZ54_08860</name>
</gene>
<accession>A0A5B8UWK3</accession>
<dbReference type="OrthoDB" id="800037at2"/>
<protein>
    <submittedName>
        <fullName evidence="2">Uncharacterized protein</fullName>
    </submittedName>
</protein>
<dbReference type="EMBL" id="CP042436">
    <property type="protein sequence ID" value="QEC62691.1"/>
    <property type="molecule type" value="Genomic_DNA"/>
</dbReference>
<dbReference type="KEGG" id="mgin:FRZ54_08860"/>
<keyword evidence="3" id="KW-1185">Reference proteome</keyword>